<dbReference type="AlphaFoldDB" id="A0AAV2RVE7"/>
<dbReference type="InterPro" id="IPR016187">
    <property type="entry name" value="CTDL_fold"/>
</dbReference>
<name>A0AAV2RVE7_MEGNR</name>
<proteinExistence type="predicted"/>
<dbReference type="Proteomes" id="UP001497623">
    <property type="component" value="Unassembled WGS sequence"/>
</dbReference>
<organism evidence="2 3">
    <name type="scientific">Meganyctiphanes norvegica</name>
    <name type="common">Northern krill</name>
    <name type="synonym">Thysanopoda norvegica</name>
    <dbReference type="NCBI Taxonomy" id="48144"/>
    <lineage>
        <taxon>Eukaryota</taxon>
        <taxon>Metazoa</taxon>
        <taxon>Ecdysozoa</taxon>
        <taxon>Arthropoda</taxon>
        <taxon>Crustacea</taxon>
        <taxon>Multicrustacea</taxon>
        <taxon>Malacostraca</taxon>
        <taxon>Eumalacostraca</taxon>
        <taxon>Eucarida</taxon>
        <taxon>Euphausiacea</taxon>
        <taxon>Euphausiidae</taxon>
        <taxon>Meganyctiphanes</taxon>
    </lineage>
</organism>
<feature type="domain" description="C-type lectin" evidence="1">
    <location>
        <begin position="6"/>
        <end position="57"/>
    </location>
</feature>
<dbReference type="PROSITE" id="PS50041">
    <property type="entry name" value="C_TYPE_LECTIN_2"/>
    <property type="match status" value="1"/>
</dbReference>
<evidence type="ECO:0000313" key="3">
    <source>
        <dbReference type="Proteomes" id="UP001497623"/>
    </source>
</evidence>
<dbReference type="CDD" id="cd00037">
    <property type="entry name" value="CLECT"/>
    <property type="match status" value="1"/>
</dbReference>
<protein>
    <recommendedName>
        <fullName evidence="1">C-type lectin domain-containing protein</fullName>
    </recommendedName>
</protein>
<dbReference type="Gene3D" id="3.10.100.10">
    <property type="entry name" value="Mannose-Binding Protein A, subunit A"/>
    <property type="match status" value="1"/>
</dbReference>
<dbReference type="SUPFAM" id="SSF56436">
    <property type="entry name" value="C-type lectin-like"/>
    <property type="match status" value="1"/>
</dbReference>
<keyword evidence="3" id="KW-1185">Reference proteome</keyword>
<evidence type="ECO:0000313" key="2">
    <source>
        <dbReference type="EMBL" id="CAL4146578.1"/>
    </source>
</evidence>
<accession>A0AAV2RVE7</accession>
<feature type="non-terminal residue" evidence="2">
    <location>
        <position position="1"/>
    </location>
</feature>
<reference evidence="2 3" key="1">
    <citation type="submission" date="2024-05" db="EMBL/GenBank/DDBJ databases">
        <authorList>
            <person name="Wallberg A."/>
        </authorList>
    </citation>
    <scope>NUCLEOTIDE SEQUENCE [LARGE SCALE GENOMIC DNA]</scope>
</reference>
<dbReference type="EMBL" id="CAXKWB010035487">
    <property type="protein sequence ID" value="CAL4146578.1"/>
    <property type="molecule type" value="Genomic_DNA"/>
</dbReference>
<comment type="caution">
    <text evidence="2">The sequence shown here is derived from an EMBL/GenBank/DDBJ whole genome shotgun (WGS) entry which is preliminary data.</text>
</comment>
<evidence type="ECO:0000259" key="1">
    <source>
        <dbReference type="PROSITE" id="PS50041"/>
    </source>
</evidence>
<gene>
    <name evidence="2" type="ORF">MNOR_LOCUS29886</name>
</gene>
<sequence length="121" mass="13280">GKAPWYWTGATMQFDGGWMWPDGKVVQDSAWATGEPNGDGKCAHLENGGVMLYDGPCTIQIGSIAICQGDWKGVVILKQMITAKGDISFSRRLEGCCDSEADDNCERTLEFSRHCKCRAQN</sequence>
<dbReference type="InterPro" id="IPR001304">
    <property type="entry name" value="C-type_lectin-like"/>
</dbReference>
<dbReference type="InterPro" id="IPR016186">
    <property type="entry name" value="C-type_lectin-like/link_sf"/>
</dbReference>